<feature type="region of interest" description="Disordered" evidence="1">
    <location>
        <begin position="188"/>
        <end position="210"/>
    </location>
</feature>
<keyword evidence="3" id="KW-1185">Reference proteome</keyword>
<organism evidence="2 3">
    <name type="scientific">Parachaetomium inaequale</name>
    <dbReference type="NCBI Taxonomy" id="2588326"/>
    <lineage>
        <taxon>Eukaryota</taxon>
        <taxon>Fungi</taxon>
        <taxon>Dikarya</taxon>
        <taxon>Ascomycota</taxon>
        <taxon>Pezizomycotina</taxon>
        <taxon>Sordariomycetes</taxon>
        <taxon>Sordariomycetidae</taxon>
        <taxon>Sordariales</taxon>
        <taxon>Chaetomiaceae</taxon>
        <taxon>Parachaetomium</taxon>
    </lineage>
</organism>
<sequence>MNHPSEEFPVNLVCSSLRQRPAWSSTATQLLQSDGRRWREAHLGTHDIALTIPDPHTEENHDTFRLLLLSPEDLTNPRTLPRIQHLHRLSNGRNTALLFFLESQNGAQPAMQPFMDLHITLHSHNCPMPIIPLASSSAETDNSHASPAAAGRALQTFRSSLVASRGAARRRWPVDTAGDLLPYCTTTATTTTTNNNNETGSSSSSSTSVPAAGLSRRAVEVLSGRWFSFGELLRDGVATEEGRREVREAVGDAEGEGVVAFWGFEFATAG</sequence>
<evidence type="ECO:0000313" key="2">
    <source>
        <dbReference type="EMBL" id="KAK4038757.1"/>
    </source>
</evidence>
<gene>
    <name evidence="2" type="ORF">C8A01DRAFT_47707</name>
</gene>
<name>A0AAN6PDS7_9PEZI</name>
<comment type="caution">
    <text evidence="2">The sequence shown here is derived from an EMBL/GenBank/DDBJ whole genome shotgun (WGS) entry which is preliminary data.</text>
</comment>
<dbReference type="Proteomes" id="UP001303115">
    <property type="component" value="Unassembled WGS sequence"/>
</dbReference>
<dbReference type="AlphaFoldDB" id="A0AAN6PDS7"/>
<dbReference type="EMBL" id="MU854420">
    <property type="protein sequence ID" value="KAK4038757.1"/>
    <property type="molecule type" value="Genomic_DNA"/>
</dbReference>
<feature type="compositionally biased region" description="Low complexity" evidence="1">
    <location>
        <begin position="188"/>
        <end position="208"/>
    </location>
</feature>
<protein>
    <submittedName>
        <fullName evidence="2">Uncharacterized protein</fullName>
    </submittedName>
</protein>
<reference evidence="3" key="1">
    <citation type="journal article" date="2023" name="Mol. Phylogenet. Evol.">
        <title>Genome-scale phylogeny and comparative genomics of the fungal order Sordariales.</title>
        <authorList>
            <person name="Hensen N."/>
            <person name="Bonometti L."/>
            <person name="Westerberg I."/>
            <person name="Brannstrom I.O."/>
            <person name="Guillou S."/>
            <person name="Cros-Aarteil S."/>
            <person name="Calhoun S."/>
            <person name="Haridas S."/>
            <person name="Kuo A."/>
            <person name="Mondo S."/>
            <person name="Pangilinan J."/>
            <person name="Riley R."/>
            <person name="LaButti K."/>
            <person name="Andreopoulos B."/>
            <person name="Lipzen A."/>
            <person name="Chen C."/>
            <person name="Yan M."/>
            <person name="Daum C."/>
            <person name="Ng V."/>
            <person name="Clum A."/>
            <person name="Steindorff A."/>
            <person name="Ohm R.A."/>
            <person name="Martin F."/>
            <person name="Silar P."/>
            <person name="Natvig D.O."/>
            <person name="Lalanne C."/>
            <person name="Gautier V."/>
            <person name="Ament-Velasquez S.L."/>
            <person name="Kruys A."/>
            <person name="Hutchinson M.I."/>
            <person name="Powell A.J."/>
            <person name="Barry K."/>
            <person name="Miller A.N."/>
            <person name="Grigoriev I.V."/>
            <person name="Debuchy R."/>
            <person name="Gladieux P."/>
            <person name="Hiltunen Thoren M."/>
            <person name="Johannesson H."/>
        </authorList>
    </citation>
    <scope>NUCLEOTIDE SEQUENCE [LARGE SCALE GENOMIC DNA]</scope>
    <source>
        <strain evidence="3">CBS 284.82</strain>
    </source>
</reference>
<evidence type="ECO:0000313" key="3">
    <source>
        <dbReference type="Proteomes" id="UP001303115"/>
    </source>
</evidence>
<proteinExistence type="predicted"/>
<accession>A0AAN6PDS7</accession>
<evidence type="ECO:0000256" key="1">
    <source>
        <dbReference type="SAM" id="MobiDB-lite"/>
    </source>
</evidence>